<reference evidence="2 3" key="2">
    <citation type="journal article" date="2022" name="Microorganisms">
        <title>Complete Genome Sequences of Two Flavobacterium ammonificans Strains and a Flavobacterium ammoniigenes Strain of Ammonifying Bacterioplankton Isolated from Surface River Water.</title>
        <authorList>
            <person name="Suda W."/>
            <person name="Ogata Y."/>
            <person name="Shindo C."/>
            <person name="Watanabe K."/>
        </authorList>
    </citation>
    <scope>NUCLEOTIDE SEQUENCE [LARGE SCALE GENOMIC DNA]</scope>
    <source>
        <strain evidence="2 3">GENT5</strain>
    </source>
</reference>
<dbReference type="InterPro" id="IPR017946">
    <property type="entry name" value="PLC-like_Pdiesterase_TIM-brl"/>
</dbReference>
<feature type="domain" description="GP-PDE" evidence="1">
    <location>
        <begin position="18"/>
        <end position="288"/>
    </location>
</feature>
<evidence type="ECO:0000313" key="2">
    <source>
        <dbReference type="EMBL" id="BDB54339.1"/>
    </source>
</evidence>
<keyword evidence="3" id="KW-1185">Reference proteome</keyword>
<gene>
    <name evidence="2" type="primary">glpQ</name>
    <name evidence="2" type="ORF">GENT5_06440</name>
</gene>
<dbReference type="SUPFAM" id="SSF51695">
    <property type="entry name" value="PLC-like phosphodiesterases"/>
    <property type="match status" value="1"/>
</dbReference>
<organism evidence="2 3">
    <name type="scientific">Flavobacterium ammoniigenes</name>
    <dbReference type="NCBI Taxonomy" id="1751095"/>
    <lineage>
        <taxon>Bacteria</taxon>
        <taxon>Pseudomonadati</taxon>
        <taxon>Bacteroidota</taxon>
        <taxon>Flavobacteriia</taxon>
        <taxon>Flavobacteriales</taxon>
        <taxon>Flavobacteriaceae</taxon>
        <taxon>Flavobacterium</taxon>
    </lineage>
</organism>
<accession>A0ABN6L171</accession>
<evidence type="ECO:0000313" key="3">
    <source>
        <dbReference type="Proteomes" id="UP001319867"/>
    </source>
</evidence>
<dbReference type="PANTHER" id="PTHR46211:SF14">
    <property type="entry name" value="GLYCEROPHOSPHODIESTER PHOSPHODIESTERASE"/>
    <property type="match status" value="1"/>
</dbReference>
<dbReference type="InterPro" id="IPR030395">
    <property type="entry name" value="GP_PDE_dom"/>
</dbReference>
<protein>
    <submittedName>
        <fullName evidence="2">Glycerophosphoryl diester phosphodiesterase</fullName>
    </submittedName>
</protein>
<dbReference type="Gene3D" id="3.20.20.190">
    <property type="entry name" value="Phosphatidylinositol (PI) phosphodiesterase"/>
    <property type="match status" value="1"/>
</dbReference>
<dbReference type="EMBL" id="AP025184">
    <property type="protein sequence ID" value="BDB54339.1"/>
    <property type="molecule type" value="Genomic_DNA"/>
</dbReference>
<dbReference type="Proteomes" id="UP001319867">
    <property type="component" value="Chromosome"/>
</dbReference>
<evidence type="ECO:0000259" key="1">
    <source>
        <dbReference type="PROSITE" id="PS51704"/>
    </source>
</evidence>
<dbReference type="PROSITE" id="PS51704">
    <property type="entry name" value="GP_PDE"/>
    <property type="match status" value="1"/>
</dbReference>
<dbReference type="Pfam" id="PF03009">
    <property type="entry name" value="GDPD"/>
    <property type="match status" value="1"/>
</dbReference>
<sequence>MNFSLVSLAQSSINMEQLDKQGHRGCRGLYPENTIPGFLKAIDLGATTLEMDLVITKDKKVILSHEPFFNHEITTLPNGEYVSESNERELNIYEMVYSEVKKYDVGQKAHPRFLQQQKIKVNKPLLAEVIDSVEMHAKTNNKQPLFYNIETKIQPQTDNVYHPEPQEFVDLMMAVILEKKIQNRVIVQSFDSRSLQYLHQKYPSIKTALLVEAFDKKSFEKQIEDLGFTPTIYSPAQELVDLNLVQECRSKKIKLIPWTVNDLETIRRFVALGVDGIITDYPNLFFEE</sequence>
<proteinExistence type="predicted"/>
<name>A0ABN6L171_9FLAO</name>
<dbReference type="PANTHER" id="PTHR46211">
    <property type="entry name" value="GLYCEROPHOSPHORYL DIESTER PHOSPHODIESTERASE"/>
    <property type="match status" value="1"/>
</dbReference>
<dbReference type="CDD" id="cd08567">
    <property type="entry name" value="GDPD_SpGDE_like"/>
    <property type="match status" value="1"/>
</dbReference>
<reference evidence="2 3" key="1">
    <citation type="journal article" date="2022" name="Int. J. Syst. Evol. Microbiol.">
        <title>Flavobacterium ammonificans sp. nov. and Flavobacterium ammoniigenes sp. nov., ammonifying bacteria isolated from surface river water.</title>
        <authorList>
            <person name="Watanabe K."/>
            <person name="Kitamura T."/>
            <person name="Ogata Y."/>
            <person name="Shindo C."/>
            <person name="Suda W."/>
        </authorList>
    </citation>
    <scope>NUCLEOTIDE SEQUENCE [LARGE SCALE GENOMIC DNA]</scope>
    <source>
        <strain evidence="2 3">GENT5</strain>
    </source>
</reference>